<proteinExistence type="predicted"/>
<dbReference type="GO" id="GO:0009432">
    <property type="term" value="P:SOS response"/>
    <property type="evidence" value="ECO:0007669"/>
    <property type="project" value="UniProtKB-KW"/>
</dbReference>
<comment type="caution">
    <text evidence="6">The sequence shown here is derived from an EMBL/GenBank/DDBJ whole genome shotgun (WGS) entry which is preliminary data.</text>
</comment>
<dbReference type="SUPFAM" id="SSF46600">
    <property type="entry name" value="C-terminal UvrC-binding domain of UvrB"/>
    <property type="match status" value="1"/>
</dbReference>
<dbReference type="Gene3D" id="4.10.860.10">
    <property type="entry name" value="UVR domain"/>
    <property type="match status" value="1"/>
</dbReference>
<evidence type="ECO:0000256" key="4">
    <source>
        <dbReference type="SAM" id="MobiDB-lite"/>
    </source>
</evidence>
<keyword evidence="2" id="KW-0234">DNA repair</keyword>
<evidence type="ECO:0000259" key="5">
    <source>
        <dbReference type="PROSITE" id="PS50151"/>
    </source>
</evidence>
<dbReference type="Proteomes" id="UP000558192">
    <property type="component" value="Unassembled WGS sequence"/>
</dbReference>
<name>A0A7X5Y5X6_9SPHN</name>
<reference evidence="6 7" key="1">
    <citation type="submission" date="2020-03" db="EMBL/GenBank/DDBJ databases">
        <title>Genomic Encyclopedia of Type Strains, Phase IV (KMG-IV): sequencing the most valuable type-strain genomes for metagenomic binning, comparative biology and taxonomic classification.</title>
        <authorList>
            <person name="Goeker M."/>
        </authorList>
    </citation>
    <scope>NUCLEOTIDE SEQUENCE [LARGE SCALE GENOMIC DNA]</scope>
    <source>
        <strain evidence="6 7">DSM 16846</strain>
    </source>
</reference>
<keyword evidence="3" id="KW-0227">DNA damage</keyword>
<feature type="region of interest" description="Disordered" evidence="4">
    <location>
        <begin position="1"/>
        <end position="22"/>
    </location>
</feature>
<organism evidence="6 7">
    <name type="scientific">Sphingomonas kaistensis</name>
    <dbReference type="NCBI Taxonomy" id="298708"/>
    <lineage>
        <taxon>Bacteria</taxon>
        <taxon>Pseudomonadati</taxon>
        <taxon>Pseudomonadota</taxon>
        <taxon>Alphaproteobacteria</taxon>
        <taxon>Sphingomonadales</taxon>
        <taxon>Sphingomonadaceae</taxon>
        <taxon>Sphingomonas</taxon>
    </lineage>
</organism>
<dbReference type="InterPro" id="IPR001943">
    <property type="entry name" value="UVR_dom"/>
</dbReference>
<dbReference type="AlphaFoldDB" id="A0A7X5Y5X6"/>
<gene>
    <name evidence="6" type="ORF">GGQ97_001193</name>
</gene>
<keyword evidence="1" id="KW-0228">DNA excision</keyword>
<protein>
    <recommendedName>
        <fullName evidence="5">UVR domain-containing protein</fullName>
    </recommendedName>
</protein>
<feature type="compositionally biased region" description="Basic residues" evidence="4">
    <location>
        <begin position="1"/>
        <end position="10"/>
    </location>
</feature>
<evidence type="ECO:0000256" key="2">
    <source>
        <dbReference type="ARBA" id="ARBA00022881"/>
    </source>
</evidence>
<dbReference type="Pfam" id="PF02151">
    <property type="entry name" value="UVR"/>
    <property type="match status" value="1"/>
</dbReference>
<sequence>MPQTRRRRRHPEGPLQRYGGMPDTIENLHARMERAALALDFEEAKRCRDQIAMLRGGATPDEAEQADFAGLERQEPGAMGLGTSQQRLTPPPGWKRPAKPDPLTSGRSSKGQRRRP</sequence>
<keyword evidence="2" id="KW-0267">Excision nuclease</keyword>
<evidence type="ECO:0000256" key="1">
    <source>
        <dbReference type="ARBA" id="ARBA00022769"/>
    </source>
</evidence>
<accession>A0A7X5Y5X6</accession>
<dbReference type="GO" id="GO:0006281">
    <property type="term" value="P:DNA repair"/>
    <property type="evidence" value="ECO:0007669"/>
    <property type="project" value="UniProtKB-KW"/>
</dbReference>
<feature type="region of interest" description="Disordered" evidence="4">
    <location>
        <begin position="56"/>
        <end position="116"/>
    </location>
</feature>
<evidence type="ECO:0000313" key="6">
    <source>
        <dbReference type="EMBL" id="NJC05400.1"/>
    </source>
</evidence>
<evidence type="ECO:0000256" key="3">
    <source>
        <dbReference type="ARBA" id="ARBA00023236"/>
    </source>
</evidence>
<evidence type="ECO:0000313" key="7">
    <source>
        <dbReference type="Proteomes" id="UP000558192"/>
    </source>
</evidence>
<dbReference type="GO" id="GO:0004518">
    <property type="term" value="F:nuclease activity"/>
    <property type="evidence" value="ECO:0007669"/>
    <property type="project" value="UniProtKB-KW"/>
</dbReference>
<dbReference type="PROSITE" id="PS50151">
    <property type="entry name" value="UVR"/>
    <property type="match status" value="1"/>
</dbReference>
<keyword evidence="7" id="KW-1185">Reference proteome</keyword>
<feature type="domain" description="UVR" evidence="5">
    <location>
        <begin position="22"/>
        <end position="57"/>
    </location>
</feature>
<dbReference type="InterPro" id="IPR036876">
    <property type="entry name" value="UVR_dom_sf"/>
</dbReference>
<keyword evidence="3" id="KW-0742">SOS response</keyword>
<dbReference type="EMBL" id="JAATJC010000001">
    <property type="protein sequence ID" value="NJC05400.1"/>
    <property type="molecule type" value="Genomic_DNA"/>
</dbReference>